<dbReference type="PROSITE" id="PS51352">
    <property type="entry name" value="THIOREDOXIN_2"/>
    <property type="match status" value="1"/>
</dbReference>
<dbReference type="InterPro" id="IPR050553">
    <property type="entry name" value="Thioredoxin_ResA/DsbE_sf"/>
</dbReference>
<dbReference type="PANTHER" id="PTHR42852">
    <property type="entry name" value="THIOL:DISULFIDE INTERCHANGE PROTEIN DSBE"/>
    <property type="match status" value="1"/>
</dbReference>
<gene>
    <name evidence="2" type="ORF">HMPREF1051_2170</name>
</gene>
<dbReference type="InterPro" id="IPR013766">
    <property type="entry name" value="Thioredoxin_domain"/>
</dbReference>
<dbReference type="InterPro" id="IPR013740">
    <property type="entry name" value="Redoxin"/>
</dbReference>
<dbReference type="CDD" id="cd02966">
    <property type="entry name" value="TlpA_like_family"/>
    <property type="match status" value="1"/>
</dbReference>
<sequence length="162" mass="17694">MKKLITIAAVAIIGALLAIVLIPDNKPTPAFSLSDLQGKPVSNADLQGKVSFINFWFPSCPGCVSEMPKVIKMSKDYQGKDFQVLGIAQPIDPLESVNQYVKEYGLPFTVMFDGDKAAAQAFGTQVYPTSFLINKKGEILKTFVGEPDFAALYQEIDKELAK</sequence>
<reference evidence="2 3" key="1">
    <citation type="submission" date="2012-04" db="EMBL/GenBank/DDBJ databases">
        <authorList>
            <person name="Harkins D.M."/>
            <person name="Madupu R."/>
            <person name="Durkin A.S."/>
            <person name="Torralba M."/>
            <person name="Methe B."/>
            <person name="Sutton G.G."/>
            <person name="Nelson K.E."/>
        </authorList>
    </citation>
    <scope>NUCLEOTIDE SEQUENCE [LARGE SCALE GENOMIC DNA]</scope>
    <source>
        <strain evidence="2 3">VK64</strain>
    </source>
</reference>
<dbReference type="RefSeq" id="WP_003765664.1">
    <property type="nucleotide sequence ID" value="NZ_AJMT01000093.1"/>
</dbReference>
<dbReference type="Gene3D" id="3.40.30.10">
    <property type="entry name" value="Glutaredoxin"/>
    <property type="match status" value="1"/>
</dbReference>
<evidence type="ECO:0000259" key="1">
    <source>
        <dbReference type="PROSITE" id="PS51352"/>
    </source>
</evidence>
<evidence type="ECO:0000313" key="2">
    <source>
        <dbReference type="EMBL" id="EIG28906.1"/>
    </source>
</evidence>
<dbReference type="PATRIC" id="fig|1095748.3.peg.1275"/>
<proteinExistence type="predicted"/>
<comment type="caution">
    <text evidence="2">The sequence shown here is derived from an EMBL/GenBank/DDBJ whole genome shotgun (WGS) entry which is preliminary data.</text>
</comment>
<dbReference type="EMBL" id="AJMT01000093">
    <property type="protein sequence ID" value="EIG28906.1"/>
    <property type="molecule type" value="Genomic_DNA"/>
</dbReference>
<evidence type="ECO:0000313" key="3">
    <source>
        <dbReference type="Proteomes" id="UP000004473"/>
    </source>
</evidence>
<dbReference type="Pfam" id="PF08534">
    <property type="entry name" value="Redoxin"/>
    <property type="match status" value="1"/>
</dbReference>
<dbReference type="SUPFAM" id="SSF52833">
    <property type="entry name" value="Thioredoxin-like"/>
    <property type="match status" value="1"/>
</dbReference>
<feature type="domain" description="Thioredoxin" evidence="1">
    <location>
        <begin position="22"/>
        <end position="161"/>
    </location>
</feature>
<accession>I2NSU5</accession>
<dbReference type="InterPro" id="IPR036249">
    <property type="entry name" value="Thioredoxin-like_sf"/>
</dbReference>
<name>I2NSU5_NEISI</name>
<organism evidence="2 3">
    <name type="scientific">Neisseria sicca VK64</name>
    <dbReference type="NCBI Taxonomy" id="1095748"/>
    <lineage>
        <taxon>Bacteria</taxon>
        <taxon>Pseudomonadati</taxon>
        <taxon>Pseudomonadota</taxon>
        <taxon>Betaproteobacteria</taxon>
        <taxon>Neisseriales</taxon>
        <taxon>Neisseriaceae</taxon>
        <taxon>Neisseria</taxon>
    </lineage>
</organism>
<dbReference type="Proteomes" id="UP000004473">
    <property type="component" value="Unassembled WGS sequence"/>
</dbReference>
<protein>
    <submittedName>
        <fullName evidence="2">Redoxin</fullName>
    </submittedName>
</protein>
<dbReference type="GO" id="GO:0016491">
    <property type="term" value="F:oxidoreductase activity"/>
    <property type="evidence" value="ECO:0007669"/>
    <property type="project" value="InterPro"/>
</dbReference>
<dbReference type="AlphaFoldDB" id="I2NSU5"/>
<dbReference type="PANTHER" id="PTHR42852:SF18">
    <property type="entry name" value="CHROMOSOME UNDETERMINED SCAFFOLD_47, WHOLE GENOME SHOTGUN SEQUENCE"/>
    <property type="match status" value="1"/>
</dbReference>